<dbReference type="Proteomes" id="UP000549765">
    <property type="component" value="Unassembled WGS sequence"/>
</dbReference>
<dbReference type="RefSeq" id="WP_168721697.1">
    <property type="nucleotide sequence ID" value="NZ_JAAXPN010000002.1"/>
</dbReference>
<keyword evidence="8" id="KW-1185">Reference proteome</keyword>
<evidence type="ECO:0000256" key="5">
    <source>
        <dbReference type="ARBA" id="ARBA00066388"/>
    </source>
</evidence>
<sequence length="340" mass="37448">MVNTDNFLSVSHLNISFNGNTVIKDLSFNIKKGTLTSFLGPSGSGKTTVLRAIAGLNQTFAGQIMLDGQDIANLQPNQRNIGMIFQSYALFPNLTVFDNIAYGLRVQKKSKAEIEKAVTDMLAVIGLTQRRDYYPANLSGGQRQRVAIARSMVLEPKLLLLDEPLSALDAKTRVELRNQIKRYQQELGITMIFVTHDQTEAMAISDDVLIMSAGELEQQGSAMDIYANPKTMFVADFIGNHNVLTATDLSKLGLVANQTDGQYIIRPELLEHVMPANLNGYAAIEGQVVELAVLGNRVEYSLKTATGHIVKAECMNQNINFTINDHIKVYLKVAEIKKVG</sequence>
<keyword evidence="1" id="KW-0813">Transport</keyword>
<dbReference type="InterPro" id="IPR003439">
    <property type="entry name" value="ABC_transporter-like_ATP-bd"/>
</dbReference>
<dbReference type="PROSITE" id="PS50893">
    <property type="entry name" value="ABC_TRANSPORTER_2"/>
    <property type="match status" value="1"/>
</dbReference>
<dbReference type="AlphaFoldDB" id="A0A7X6S2U8"/>
<protein>
    <recommendedName>
        <fullName evidence="5">ABC-type quaternary amine transporter</fullName>
        <ecNumber evidence="5">7.6.2.9</ecNumber>
    </recommendedName>
</protein>
<feature type="domain" description="ABC transporter" evidence="6">
    <location>
        <begin position="2"/>
        <end position="238"/>
    </location>
</feature>
<dbReference type="SUPFAM" id="SSF50331">
    <property type="entry name" value="MOP-like"/>
    <property type="match status" value="1"/>
</dbReference>
<dbReference type="InterPro" id="IPR027417">
    <property type="entry name" value="P-loop_NTPase"/>
</dbReference>
<evidence type="ECO:0000313" key="7">
    <source>
        <dbReference type="EMBL" id="NKZ23898.1"/>
    </source>
</evidence>
<dbReference type="GO" id="GO:0005524">
    <property type="term" value="F:ATP binding"/>
    <property type="evidence" value="ECO:0007669"/>
    <property type="project" value="UniProtKB-KW"/>
</dbReference>
<comment type="caution">
    <text evidence="7">The sequence shown here is derived from an EMBL/GenBank/DDBJ whole genome shotgun (WGS) entry which is preliminary data.</text>
</comment>
<name>A0A7X6S2U8_9LACO</name>
<dbReference type="PANTHER" id="PTHR42781:SF4">
    <property type="entry name" value="SPERMIDINE_PUTRESCINE IMPORT ATP-BINDING PROTEIN POTA"/>
    <property type="match status" value="1"/>
</dbReference>
<dbReference type="GO" id="GO:0015418">
    <property type="term" value="F:ABC-type quaternary ammonium compound transporting activity"/>
    <property type="evidence" value="ECO:0007669"/>
    <property type="project" value="UniProtKB-EC"/>
</dbReference>
<dbReference type="PANTHER" id="PTHR42781">
    <property type="entry name" value="SPERMIDINE/PUTRESCINE IMPORT ATP-BINDING PROTEIN POTA"/>
    <property type="match status" value="1"/>
</dbReference>
<evidence type="ECO:0000256" key="3">
    <source>
        <dbReference type="ARBA" id="ARBA00022840"/>
    </source>
</evidence>
<dbReference type="InterPro" id="IPR017871">
    <property type="entry name" value="ABC_transporter-like_CS"/>
</dbReference>
<dbReference type="GO" id="GO:0043190">
    <property type="term" value="C:ATP-binding cassette (ABC) transporter complex"/>
    <property type="evidence" value="ECO:0007669"/>
    <property type="project" value="InterPro"/>
</dbReference>
<dbReference type="Pfam" id="PF00005">
    <property type="entry name" value="ABC_tran"/>
    <property type="match status" value="1"/>
</dbReference>
<gene>
    <name evidence="7" type="ORF">HF964_03615</name>
</gene>
<evidence type="ECO:0000256" key="2">
    <source>
        <dbReference type="ARBA" id="ARBA00022741"/>
    </source>
</evidence>
<dbReference type="EMBL" id="JAAXPN010000002">
    <property type="protein sequence ID" value="NKZ23898.1"/>
    <property type="molecule type" value="Genomic_DNA"/>
</dbReference>
<evidence type="ECO:0000259" key="6">
    <source>
        <dbReference type="PROSITE" id="PS50893"/>
    </source>
</evidence>
<dbReference type="InterPro" id="IPR050093">
    <property type="entry name" value="ABC_SmlMolc_Importer"/>
</dbReference>
<evidence type="ECO:0000256" key="4">
    <source>
        <dbReference type="ARBA" id="ARBA00022967"/>
    </source>
</evidence>
<accession>A0A7X6S2U8</accession>
<evidence type="ECO:0000256" key="1">
    <source>
        <dbReference type="ARBA" id="ARBA00022448"/>
    </source>
</evidence>
<dbReference type="Pfam" id="PF08402">
    <property type="entry name" value="TOBE_2"/>
    <property type="match status" value="1"/>
</dbReference>
<organism evidence="7 8">
    <name type="scientific">Periweissella fabalis</name>
    <dbReference type="NCBI Taxonomy" id="1070421"/>
    <lineage>
        <taxon>Bacteria</taxon>
        <taxon>Bacillati</taxon>
        <taxon>Bacillota</taxon>
        <taxon>Bacilli</taxon>
        <taxon>Lactobacillales</taxon>
        <taxon>Lactobacillaceae</taxon>
        <taxon>Periweissella</taxon>
    </lineage>
</organism>
<dbReference type="Gene3D" id="3.40.50.300">
    <property type="entry name" value="P-loop containing nucleotide triphosphate hydrolases"/>
    <property type="match status" value="1"/>
</dbReference>
<dbReference type="FunFam" id="3.40.50.300:FF:000425">
    <property type="entry name" value="Probable ABC transporter, ATP-binding subunit"/>
    <property type="match status" value="1"/>
</dbReference>
<reference evidence="7 8" key="1">
    <citation type="submission" date="2020-04" db="EMBL/GenBank/DDBJ databases">
        <title>MicrobeNet Type strains.</title>
        <authorList>
            <person name="Nicholson A.C."/>
        </authorList>
    </citation>
    <scope>NUCLEOTIDE SEQUENCE [LARGE SCALE GENOMIC DNA]</scope>
    <source>
        <strain evidence="7 8">CCUG 61472</strain>
    </source>
</reference>
<proteinExistence type="predicted"/>
<dbReference type="GO" id="GO:0016887">
    <property type="term" value="F:ATP hydrolysis activity"/>
    <property type="evidence" value="ECO:0007669"/>
    <property type="project" value="InterPro"/>
</dbReference>
<dbReference type="EC" id="7.6.2.9" evidence="5"/>
<keyword evidence="2" id="KW-0547">Nucleotide-binding</keyword>
<dbReference type="InterPro" id="IPR013611">
    <property type="entry name" value="Transp-assoc_OB_typ2"/>
</dbReference>
<dbReference type="SMART" id="SM00382">
    <property type="entry name" value="AAA"/>
    <property type="match status" value="1"/>
</dbReference>
<evidence type="ECO:0000313" key="8">
    <source>
        <dbReference type="Proteomes" id="UP000549765"/>
    </source>
</evidence>
<keyword evidence="3 7" id="KW-0067">ATP-binding</keyword>
<dbReference type="InterPro" id="IPR003593">
    <property type="entry name" value="AAA+_ATPase"/>
</dbReference>
<dbReference type="InterPro" id="IPR008995">
    <property type="entry name" value="Mo/tungstate-bd_C_term_dom"/>
</dbReference>
<keyword evidence="4" id="KW-1278">Translocase</keyword>
<dbReference type="SUPFAM" id="SSF52540">
    <property type="entry name" value="P-loop containing nucleoside triphosphate hydrolases"/>
    <property type="match status" value="1"/>
</dbReference>
<dbReference type="PROSITE" id="PS00211">
    <property type="entry name" value="ABC_TRANSPORTER_1"/>
    <property type="match status" value="1"/>
</dbReference>